<dbReference type="GO" id="GO:0003677">
    <property type="term" value="F:DNA binding"/>
    <property type="evidence" value="ECO:0007669"/>
    <property type="project" value="UniProtKB-KW"/>
</dbReference>
<keyword evidence="2" id="KW-0238">DNA-binding</keyword>
<evidence type="ECO:0000256" key="1">
    <source>
        <dbReference type="ARBA" id="ARBA00022553"/>
    </source>
</evidence>
<dbReference type="PANTHER" id="PTHR45566:SF1">
    <property type="entry name" value="HTH-TYPE TRANSCRIPTIONAL REGULATOR YHJB-RELATED"/>
    <property type="match status" value="1"/>
</dbReference>
<evidence type="ECO:0008006" key="6">
    <source>
        <dbReference type="Google" id="ProtNLM"/>
    </source>
</evidence>
<dbReference type="SMART" id="SM00448">
    <property type="entry name" value="REC"/>
    <property type="match status" value="1"/>
</dbReference>
<dbReference type="SUPFAM" id="SSF46894">
    <property type="entry name" value="C-terminal effector domain of the bipartite response regulators"/>
    <property type="match status" value="1"/>
</dbReference>
<dbReference type="InterPro" id="IPR000792">
    <property type="entry name" value="Tscrpt_reg_LuxR_C"/>
</dbReference>
<dbReference type="CDD" id="cd06170">
    <property type="entry name" value="LuxR_C_like"/>
    <property type="match status" value="1"/>
</dbReference>
<dbReference type="InterPro" id="IPR016032">
    <property type="entry name" value="Sig_transdc_resp-reg_C-effctor"/>
</dbReference>
<evidence type="ECO:0000256" key="2">
    <source>
        <dbReference type="ARBA" id="ARBA00023125"/>
    </source>
</evidence>
<accession>A0A3B0WV85</accession>
<dbReference type="Gene3D" id="3.40.50.2300">
    <property type="match status" value="1"/>
</dbReference>
<dbReference type="SMART" id="SM00421">
    <property type="entry name" value="HTH_LUXR"/>
    <property type="match status" value="1"/>
</dbReference>
<dbReference type="GO" id="GO:0000160">
    <property type="term" value="P:phosphorelay signal transduction system"/>
    <property type="evidence" value="ECO:0007669"/>
    <property type="project" value="InterPro"/>
</dbReference>
<dbReference type="PROSITE" id="PS50110">
    <property type="entry name" value="RESPONSE_REGULATORY"/>
    <property type="match status" value="1"/>
</dbReference>
<evidence type="ECO:0000259" key="4">
    <source>
        <dbReference type="PROSITE" id="PS50110"/>
    </source>
</evidence>
<dbReference type="GO" id="GO:0006355">
    <property type="term" value="P:regulation of DNA-templated transcription"/>
    <property type="evidence" value="ECO:0007669"/>
    <property type="project" value="InterPro"/>
</dbReference>
<protein>
    <recommendedName>
        <fullName evidence="6">Two-component transcriptional response regulator, LuxR family</fullName>
    </recommendedName>
</protein>
<dbReference type="InterPro" id="IPR001789">
    <property type="entry name" value="Sig_transdc_resp-reg_receiver"/>
</dbReference>
<feature type="domain" description="Response regulatory" evidence="4">
    <location>
        <begin position="2"/>
        <end position="119"/>
    </location>
</feature>
<dbReference type="InterPro" id="IPR011006">
    <property type="entry name" value="CheY-like_superfamily"/>
</dbReference>
<evidence type="ECO:0000313" key="5">
    <source>
        <dbReference type="EMBL" id="VAW59968.1"/>
    </source>
</evidence>
<dbReference type="CDD" id="cd17535">
    <property type="entry name" value="REC_NarL-like"/>
    <property type="match status" value="1"/>
</dbReference>
<dbReference type="PANTHER" id="PTHR45566">
    <property type="entry name" value="HTH-TYPE TRANSCRIPTIONAL REGULATOR YHJB-RELATED"/>
    <property type="match status" value="1"/>
</dbReference>
<dbReference type="Pfam" id="PF00196">
    <property type="entry name" value="GerE"/>
    <property type="match status" value="1"/>
</dbReference>
<proteinExistence type="predicted"/>
<name>A0A3B0WV85_9ZZZZ</name>
<organism evidence="5">
    <name type="scientific">hydrothermal vent metagenome</name>
    <dbReference type="NCBI Taxonomy" id="652676"/>
    <lineage>
        <taxon>unclassified sequences</taxon>
        <taxon>metagenomes</taxon>
        <taxon>ecological metagenomes</taxon>
    </lineage>
</organism>
<dbReference type="PROSITE" id="PS50043">
    <property type="entry name" value="HTH_LUXR_2"/>
    <property type="match status" value="1"/>
</dbReference>
<dbReference type="AlphaFoldDB" id="A0A3B0WV85"/>
<dbReference type="SUPFAM" id="SSF52172">
    <property type="entry name" value="CheY-like"/>
    <property type="match status" value="1"/>
</dbReference>
<dbReference type="Pfam" id="PF00072">
    <property type="entry name" value="Response_reg"/>
    <property type="match status" value="1"/>
</dbReference>
<evidence type="ECO:0000259" key="3">
    <source>
        <dbReference type="PROSITE" id="PS50043"/>
    </source>
</evidence>
<feature type="domain" description="HTH luxR-type" evidence="3">
    <location>
        <begin position="149"/>
        <end position="214"/>
    </location>
</feature>
<gene>
    <name evidence="5" type="ORF">MNBD_GAMMA11-879</name>
</gene>
<dbReference type="PRINTS" id="PR00038">
    <property type="entry name" value="HTHLUXR"/>
</dbReference>
<reference evidence="5" key="1">
    <citation type="submission" date="2018-06" db="EMBL/GenBank/DDBJ databases">
        <authorList>
            <person name="Zhirakovskaya E."/>
        </authorList>
    </citation>
    <scope>NUCLEOTIDE SEQUENCE</scope>
</reference>
<dbReference type="InterPro" id="IPR058245">
    <property type="entry name" value="NreC/VraR/RcsB-like_REC"/>
</dbReference>
<sequence>MLILLADDHELIREGVKLVLNENSSEYKFLEAQDYPQTLNHIKTSEHIDIILLDLSMPGMKRLAGLKQVRKSAPSIPIIVLSVFEGTEDINSALSYGANGYVAKSSAGKALPHAIEQVMQGETCLPDTFVNSSGITTGTQCDYRALPELASAEFLLTARQLDVLQFLVDGYANKEIARKLNIAEPTVKTHLSNIYRVLGISTRTGAVRIALNMGMQ</sequence>
<dbReference type="EMBL" id="UOFG01000102">
    <property type="protein sequence ID" value="VAW59968.1"/>
    <property type="molecule type" value="Genomic_DNA"/>
</dbReference>
<dbReference type="InterPro" id="IPR051015">
    <property type="entry name" value="EvgA-like"/>
</dbReference>
<keyword evidence="1" id="KW-0597">Phosphoprotein</keyword>